<comment type="caution">
    <text evidence="2">The sequence shown here is derived from an EMBL/GenBank/DDBJ whole genome shotgun (WGS) entry which is preliminary data.</text>
</comment>
<organism evidence="2 3">
    <name type="scientific">Aquimarina intermedia</name>
    <dbReference type="NCBI Taxonomy" id="350814"/>
    <lineage>
        <taxon>Bacteria</taxon>
        <taxon>Pseudomonadati</taxon>
        <taxon>Bacteroidota</taxon>
        <taxon>Flavobacteriia</taxon>
        <taxon>Flavobacteriales</taxon>
        <taxon>Flavobacteriaceae</taxon>
        <taxon>Aquimarina</taxon>
    </lineage>
</organism>
<evidence type="ECO:0000313" key="2">
    <source>
        <dbReference type="EMBL" id="TYP77401.1"/>
    </source>
</evidence>
<name>A0A5S5CDE4_9FLAO</name>
<dbReference type="SUPFAM" id="SSF50969">
    <property type="entry name" value="YVTN repeat-like/Quinoprotein amine dehydrogenase"/>
    <property type="match status" value="1"/>
</dbReference>
<dbReference type="OrthoDB" id="1093345at2"/>
<dbReference type="PROSITE" id="PS51257">
    <property type="entry name" value="PROKAR_LIPOPROTEIN"/>
    <property type="match status" value="1"/>
</dbReference>
<dbReference type="Proteomes" id="UP000324376">
    <property type="component" value="Unassembled WGS sequence"/>
</dbReference>
<keyword evidence="1" id="KW-0732">Signal</keyword>
<accession>A0A5S5CDE4</accession>
<dbReference type="RefSeq" id="WP_148781414.1">
    <property type="nucleotide sequence ID" value="NZ_VNHU01000001.1"/>
</dbReference>
<keyword evidence="3" id="KW-1185">Reference proteome</keyword>
<evidence type="ECO:0000313" key="3">
    <source>
        <dbReference type="Proteomes" id="UP000324376"/>
    </source>
</evidence>
<sequence length="821" mass="92212">MKKLVVVFISLLIFSCTKQSATYHSLLEYIPANAQVVIKINDLEQAKSKLLNNSFLKVNDSFALVNYFKALPVTKESISSSSLLCFSPLGKNKFEYTYITSLQDVLLSTDSITNKSIEKLTYSGREIHKVTSPTSTFYAVQQDSVLIASSSQLLIENTIRTTNRSKNISEDLKKAYEITDDAQPMSILLNGKKLNHLLENLLGDQPSNLIKNFSGWISLDTSIEQDAIHLDGIAVERDSLTSTIGIFDNTIAQENLIAKIIPLSAANFVSYTFDDYTTLKKNLAIAQERDIRDIATDLDDILNTTSEIGVITLNKEKVVTLTTINSTTAQEVLLGERAESYRDIDIYRYDNPKALSGILKPLIPAIDTSLYFIYGDFIVLSSSIEALRLMIANIQSQSVLSDQDYYITALEKLSEASSILAVHDVQQYIKKLQEQNSSNQTNIWNSVTSSEYKLFVTQIIKEKDFAHQHHIFQKHIAKGSVSSVTQVAATTLSNKLLNRPVLVKNHRTKGLDIAVQDITNTLYLISSKGTVFWKKQLDGPILGDVQQIDIYKNGRYQLLANTANTVYLIDRDGNAVSPYPKSFIDEITLPLALFDYDKSKRYRIVITQGNKITMYNAKGDIVGGFKFRKTKDPVRQTPQHIRIGTKDYILIAEKGGKLNILDRLGKSRLQVKELIKFTNNLWYKYKDAFITLDADGRLAQIDQKGNVTYATKLESSSSLVATNKTLVTLSDNQLKIKDKTISLDFGVYTAPQLFYLNDKIYISVTDIQTKKVFLYDSNGDPIKNFPIYGISQIEMGNMDKDASLEIVVQGEDNSLLLYQMN</sequence>
<gene>
    <name evidence="2" type="ORF">BD809_101556</name>
</gene>
<dbReference type="EMBL" id="VNHU01000001">
    <property type="protein sequence ID" value="TYP77401.1"/>
    <property type="molecule type" value="Genomic_DNA"/>
</dbReference>
<dbReference type="AlphaFoldDB" id="A0A5S5CDE4"/>
<feature type="chain" id="PRO_5024389401" evidence="1">
    <location>
        <begin position="21"/>
        <end position="821"/>
    </location>
</feature>
<evidence type="ECO:0000256" key="1">
    <source>
        <dbReference type="SAM" id="SignalP"/>
    </source>
</evidence>
<protein>
    <submittedName>
        <fullName evidence="2">Uncharacterized protein</fullName>
    </submittedName>
</protein>
<proteinExistence type="predicted"/>
<feature type="signal peptide" evidence="1">
    <location>
        <begin position="1"/>
        <end position="20"/>
    </location>
</feature>
<dbReference type="InterPro" id="IPR011044">
    <property type="entry name" value="Quino_amine_DH_bsu"/>
</dbReference>
<reference evidence="2 3" key="1">
    <citation type="submission" date="2019-07" db="EMBL/GenBank/DDBJ databases">
        <title>Genomic Encyclopedia of Archaeal and Bacterial Type Strains, Phase II (KMG-II): from individual species to whole genera.</title>
        <authorList>
            <person name="Goeker M."/>
        </authorList>
    </citation>
    <scope>NUCLEOTIDE SEQUENCE [LARGE SCALE GENOMIC DNA]</scope>
    <source>
        <strain evidence="2 3">DSM 17527</strain>
    </source>
</reference>